<dbReference type="InterPro" id="IPR009057">
    <property type="entry name" value="Homeodomain-like_sf"/>
</dbReference>
<dbReference type="Proteomes" id="UP000441399">
    <property type="component" value="Unassembled WGS sequence"/>
</dbReference>
<dbReference type="AlphaFoldDB" id="A0A5S9QVY1"/>
<organism evidence="1 2">
    <name type="scientific">BD1-7 clade bacterium</name>
    <dbReference type="NCBI Taxonomy" id="2029982"/>
    <lineage>
        <taxon>Bacteria</taxon>
        <taxon>Pseudomonadati</taxon>
        <taxon>Pseudomonadota</taxon>
        <taxon>Gammaproteobacteria</taxon>
        <taxon>Cellvibrionales</taxon>
        <taxon>Spongiibacteraceae</taxon>
        <taxon>BD1-7 clade</taxon>
    </lineage>
</organism>
<name>A0A5S9QVY1_9GAMM</name>
<gene>
    <name evidence="1" type="ORF">OPDIPICF_02974</name>
</gene>
<proteinExistence type="predicted"/>
<dbReference type="EMBL" id="CACSIO010000056">
    <property type="protein sequence ID" value="CAA0124070.1"/>
    <property type="molecule type" value="Genomic_DNA"/>
</dbReference>
<reference evidence="1 2" key="1">
    <citation type="submission" date="2019-11" db="EMBL/GenBank/DDBJ databases">
        <authorList>
            <person name="Holert J."/>
        </authorList>
    </citation>
    <scope>NUCLEOTIDE SEQUENCE [LARGE SCALE GENOMIC DNA]</scope>
    <source>
        <strain evidence="1">SB11_3</strain>
    </source>
</reference>
<protein>
    <submittedName>
        <fullName evidence="1">Uncharacterized protein</fullName>
    </submittedName>
</protein>
<dbReference type="SUPFAM" id="SSF46689">
    <property type="entry name" value="Homeodomain-like"/>
    <property type="match status" value="1"/>
</dbReference>
<accession>A0A5S9QVY1</accession>
<keyword evidence="2" id="KW-1185">Reference proteome</keyword>
<sequence>MPKRQHVNATTTPEMRAFIRESDLPTAVLARLLKISEATVRKWRKRDNIEDASHCPKTLKTALSPAQEYVVVELRKRLLMSLDELLEICHEFIHPTISRAAMQRCLKRNGVSRLADMDARGQSADADQSVQVTLEDCKEHQAVFSEISPEAMKSVLSHVSDVDESEIVNVRVTKLPAFDGDENDATQQRLLVATDPQSRWVYVDIYDGDEKEAASRYMSHVLNKAPFHIRRILAGNYNEFLSRFRLLDDEAVMDDGETCDADI</sequence>
<evidence type="ECO:0000313" key="1">
    <source>
        <dbReference type="EMBL" id="CAA0124070.1"/>
    </source>
</evidence>
<evidence type="ECO:0000313" key="2">
    <source>
        <dbReference type="Proteomes" id="UP000441399"/>
    </source>
</evidence>
<dbReference type="OrthoDB" id="9803878at2"/>